<evidence type="ECO:0000256" key="10">
    <source>
        <dbReference type="ARBA" id="ARBA00022989"/>
    </source>
</evidence>
<dbReference type="EC" id="2.4.1.-" evidence="12"/>
<evidence type="ECO:0000313" key="13">
    <source>
        <dbReference type="EMBL" id="TDL24179.1"/>
    </source>
</evidence>
<dbReference type="GO" id="GO:0000009">
    <property type="term" value="F:alpha-1,6-mannosyltransferase activity"/>
    <property type="evidence" value="ECO:0007669"/>
    <property type="project" value="InterPro"/>
</dbReference>
<evidence type="ECO:0000256" key="7">
    <source>
        <dbReference type="ARBA" id="ARBA00022679"/>
    </source>
</evidence>
<dbReference type="GO" id="GO:0031501">
    <property type="term" value="C:mannosyltransferase complex"/>
    <property type="evidence" value="ECO:0007669"/>
    <property type="project" value="TreeGrafter"/>
</dbReference>
<reference evidence="13 14" key="1">
    <citation type="submission" date="2018-06" db="EMBL/GenBank/DDBJ databases">
        <title>A transcriptomic atlas of mushroom development highlights an independent origin of complex multicellularity.</title>
        <authorList>
            <consortium name="DOE Joint Genome Institute"/>
            <person name="Krizsan K."/>
            <person name="Almasi E."/>
            <person name="Merenyi Z."/>
            <person name="Sahu N."/>
            <person name="Viragh M."/>
            <person name="Koszo T."/>
            <person name="Mondo S."/>
            <person name="Kiss B."/>
            <person name="Balint B."/>
            <person name="Kues U."/>
            <person name="Barry K."/>
            <person name="Hegedus J.C."/>
            <person name="Henrissat B."/>
            <person name="Johnson J."/>
            <person name="Lipzen A."/>
            <person name="Ohm R."/>
            <person name="Nagy I."/>
            <person name="Pangilinan J."/>
            <person name="Yan J."/>
            <person name="Xiong Y."/>
            <person name="Grigoriev I.V."/>
            <person name="Hibbett D.S."/>
            <person name="Nagy L.G."/>
        </authorList>
    </citation>
    <scope>NUCLEOTIDE SEQUENCE [LARGE SCALE GENOMIC DNA]</scope>
    <source>
        <strain evidence="13 14">SZMC22713</strain>
    </source>
</reference>
<gene>
    <name evidence="13" type="ORF">BD410DRAFT_111666</name>
</gene>
<feature type="transmembrane region" description="Helical" evidence="12">
    <location>
        <begin position="201"/>
        <end position="223"/>
    </location>
</feature>
<feature type="transmembrane region" description="Helical" evidence="12">
    <location>
        <begin position="305"/>
        <end position="324"/>
    </location>
</feature>
<evidence type="ECO:0000256" key="4">
    <source>
        <dbReference type="ARBA" id="ARBA00013795"/>
    </source>
</evidence>
<comment type="caution">
    <text evidence="12">Lacks conserved residue(s) required for the propagation of feature annotation.</text>
</comment>
<evidence type="ECO:0000256" key="6">
    <source>
        <dbReference type="ARBA" id="ARBA00022676"/>
    </source>
</evidence>
<evidence type="ECO:0000256" key="3">
    <source>
        <dbReference type="ARBA" id="ARBA00008698"/>
    </source>
</evidence>
<keyword evidence="5 12" id="KW-0337">GPI-anchor biosynthesis</keyword>
<dbReference type="UniPathway" id="UPA00196"/>
<evidence type="ECO:0000256" key="1">
    <source>
        <dbReference type="ARBA" id="ARBA00004477"/>
    </source>
</evidence>
<comment type="similarity">
    <text evidence="3 12">Belongs to the PIGV family.</text>
</comment>
<comment type="subcellular location">
    <subcellularLocation>
        <location evidence="1 12">Endoplasmic reticulum membrane</location>
        <topology evidence="1 12">Multi-pass membrane protein</topology>
    </subcellularLocation>
</comment>
<evidence type="ECO:0000313" key="14">
    <source>
        <dbReference type="Proteomes" id="UP000294933"/>
    </source>
</evidence>
<comment type="pathway">
    <text evidence="2 12">Glycolipid biosynthesis; glycosylphosphatidylinositol-anchor biosynthesis.</text>
</comment>
<accession>A0A4Y7QBD8</accession>
<evidence type="ECO:0000256" key="9">
    <source>
        <dbReference type="ARBA" id="ARBA00022824"/>
    </source>
</evidence>
<keyword evidence="8 12" id="KW-0812">Transmembrane</keyword>
<keyword evidence="11 12" id="KW-0472">Membrane</keyword>
<dbReference type="GO" id="GO:0004376">
    <property type="term" value="F:GPI mannosyltransferase activity"/>
    <property type="evidence" value="ECO:0007669"/>
    <property type="project" value="InterPro"/>
</dbReference>
<evidence type="ECO:0000256" key="8">
    <source>
        <dbReference type="ARBA" id="ARBA00022692"/>
    </source>
</evidence>
<dbReference type="Pfam" id="PF04188">
    <property type="entry name" value="Mannosyl_trans2"/>
    <property type="match status" value="1"/>
</dbReference>
<evidence type="ECO:0000256" key="2">
    <source>
        <dbReference type="ARBA" id="ARBA00004687"/>
    </source>
</evidence>
<keyword evidence="10 12" id="KW-1133">Transmembrane helix</keyword>
<keyword evidence="14" id="KW-1185">Reference proteome</keyword>
<dbReference type="PANTHER" id="PTHR12468:SF2">
    <property type="entry name" value="GPI MANNOSYLTRANSFERASE 2"/>
    <property type="match status" value="1"/>
</dbReference>
<name>A0A4Y7QBD8_9AGAM</name>
<dbReference type="GO" id="GO:0005789">
    <property type="term" value="C:endoplasmic reticulum membrane"/>
    <property type="evidence" value="ECO:0007669"/>
    <property type="project" value="UniProtKB-SubCell"/>
</dbReference>
<dbReference type="VEuPathDB" id="FungiDB:BD410DRAFT_111666"/>
<keyword evidence="7 12" id="KW-0808">Transferase</keyword>
<keyword evidence="6 12" id="KW-0328">Glycosyltransferase</keyword>
<feature type="transmembrane region" description="Helical" evidence="12">
    <location>
        <begin position="20"/>
        <end position="39"/>
    </location>
</feature>
<feature type="transmembrane region" description="Helical" evidence="12">
    <location>
        <begin position="363"/>
        <end position="388"/>
    </location>
</feature>
<comment type="function">
    <text evidence="12">Mannosyltransferase involved in glycosylphosphatidylinositol-anchor biosynthesis.</text>
</comment>
<sequence length="431" mass="48909">MEPDVSLIQKHKTILRNVSLTLRLLIAVTLYFTTYLPQFDSSPEIILRSEPWRPVISTWASTLLRWDAFHFLHIAKEGYVYEYEWAFLPGAPYISNLLSLPIDLLDMMLGKPHKPFRLEELLVMGALASLSCDGVFLIYRLTGKLFDSPSFAMLTAILSLLSSSPATLRHAGYTEPFFAFWSYYGMVQCVDKQWLRASLGFAVAGAFRSNGVFLGGFLIWGMLVDPILLRQKAKLSIIIQCAILSIIPSTPFIYHQYCAYKSFCGTIFSPPWCNNFPPSNYSYVQSKYWNVGFLRYWTVSQIPNFIISTPVLVLLLYSSTYHIYYSLLPRLRSRISPATTTPPSLHQKSISPLLSPQITPHAIYALILTLMLLFAAHTQIILRLAAAIPFTYWSAAHLWLEHPRCAKAWTAWSVVWGAVSLVLWGTFLPPA</sequence>
<protein>
    <recommendedName>
        <fullName evidence="4 12">GPI mannosyltransferase 2</fullName>
        <ecNumber evidence="12">2.4.1.-</ecNumber>
    </recommendedName>
</protein>
<evidence type="ECO:0000256" key="12">
    <source>
        <dbReference type="RuleBase" id="RU363112"/>
    </source>
</evidence>
<evidence type="ECO:0000256" key="5">
    <source>
        <dbReference type="ARBA" id="ARBA00022502"/>
    </source>
</evidence>
<feature type="transmembrane region" description="Helical" evidence="12">
    <location>
        <begin position="408"/>
        <end position="428"/>
    </location>
</feature>
<evidence type="ECO:0000256" key="11">
    <source>
        <dbReference type="ARBA" id="ARBA00023136"/>
    </source>
</evidence>
<dbReference type="STRING" id="50990.A0A4Y7QBD8"/>
<dbReference type="Proteomes" id="UP000294933">
    <property type="component" value="Unassembled WGS sequence"/>
</dbReference>
<dbReference type="AlphaFoldDB" id="A0A4Y7QBD8"/>
<dbReference type="OrthoDB" id="10252502at2759"/>
<dbReference type="InterPro" id="IPR007315">
    <property type="entry name" value="PIG-V/Gpi18"/>
</dbReference>
<dbReference type="GO" id="GO:0006506">
    <property type="term" value="P:GPI anchor biosynthetic process"/>
    <property type="evidence" value="ECO:0007669"/>
    <property type="project" value="UniProtKB-UniPathway"/>
</dbReference>
<organism evidence="13 14">
    <name type="scientific">Rickenella mellea</name>
    <dbReference type="NCBI Taxonomy" id="50990"/>
    <lineage>
        <taxon>Eukaryota</taxon>
        <taxon>Fungi</taxon>
        <taxon>Dikarya</taxon>
        <taxon>Basidiomycota</taxon>
        <taxon>Agaricomycotina</taxon>
        <taxon>Agaricomycetes</taxon>
        <taxon>Hymenochaetales</taxon>
        <taxon>Rickenellaceae</taxon>
        <taxon>Rickenella</taxon>
    </lineage>
</organism>
<dbReference type="EMBL" id="ML170167">
    <property type="protein sequence ID" value="TDL24179.1"/>
    <property type="molecule type" value="Genomic_DNA"/>
</dbReference>
<keyword evidence="9 12" id="KW-0256">Endoplasmic reticulum</keyword>
<dbReference type="PANTHER" id="PTHR12468">
    <property type="entry name" value="GPI MANNOSYLTRANSFERASE 2"/>
    <property type="match status" value="1"/>
</dbReference>
<feature type="transmembrane region" description="Helical" evidence="12">
    <location>
        <begin position="121"/>
        <end position="139"/>
    </location>
</feature>
<proteinExistence type="inferred from homology"/>
<feature type="transmembrane region" description="Helical" evidence="12">
    <location>
        <begin position="235"/>
        <end position="254"/>
    </location>
</feature>